<feature type="region of interest" description="Disordered" evidence="1">
    <location>
        <begin position="170"/>
        <end position="204"/>
    </location>
</feature>
<feature type="compositionally biased region" description="Basic and acidic residues" evidence="1">
    <location>
        <begin position="173"/>
        <end position="182"/>
    </location>
</feature>
<evidence type="ECO:0000256" key="1">
    <source>
        <dbReference type="SAM" id="MobiDB-lite"/>
    </source>
</evidence>
<organism evidence="2 3">
    <name type="scientific">Stentor coeruleus</name>
    <dbReference type="NCBI Taxonomy" id="5963"/>
    <lineage>
        <taxon>Eukaryota</taxon>
        <taxon>Sar</taxon>
        <taxon>Alveolata</taxon>
        <taxon>Ciliophora</taxon>
        <taxon>Postciliodesmatophora</taxon>
        <taxon>Heterotrichea</taxon>
        <taxon>Heterotrichida</taxon>
        <taxon>Stentoridae</taxon>
        <taxon>Stentor</taxon>
    </lineage>
</organism>
<gene>
    <name evidence="2" type="ORF">SteCoe_14116</name>
</gene>
<name>A0A1R2C6U2_9CILI</name>
<protein>
    <submittedName>
        <fullName evidence="2">Uncharacterized protein</fullName>
    </submittedName>
</protein>
<dbReference type="AlphaFoldDB" id="A0A1R2C6U2"/>
<evidence type="ECO:0000313" key="3">
    <source>
        <dbReference type="Proteomes" id="UP000187209"/>
    </source>
</evidence>
<evidence type="ECO:0000313" key="2">
    <source>
        <dbReference type="EMBL" id="OMJ84726.1"/>
    </source>
</evidence>
<proteinExistence type="predicted"/>
<dbReference type="Proteomes" id="UP000187209">
    <property type="component" value="Unassembled WGS sequence"/>
</dbReference>
<dbReference type="EMBL" id="MPUH01000260">
    <property type="protein sequence ID" value="OMJ84726.1"/>
    <property type="molecule type" value="Genomic_DNA"/>
</dbReference>
<reference evidence="2 3" key="1">
    <citation type="submission" date="2016-11" db="EMBL/GenBank/DDBJ databases">
        <title>The macronuclear genome of Stentor coeruleus: a giant cell with tiny introns.</title>
        <authorList>
            <person name="Slabodnick M."/>
            <person name="Ruby J.G."/>
            <person name="Reiff S.B."/>
            <person name="Swart E.C."/>
            <person name="Gosai S."/>
            <person name="Prabakaran S."/>
            <person name="Witkowska E."/>
            <person name="Larue G.E."/>
            <person name="Fisher S."/>
            <person name="Freeman R.M."/>
            <person name="Gunawardena J."/>
            <person name="Chu W."/>
            <person name="Stover N.A."/>
            <person name="Gregory B.D."/>
            <person name="Nowacki M."/>
            <person name="Derisi J."/>
            <person name="Roy S.W."/>
            <person name="Marshall W.F."/>
            <person name="Sood P."/>
        </authorList>
    </citation>
    <scope>NUCLEOTIDE SEQUENCE [LARGE SCALE GENOMIC DNA]</scope>
    <source>
        <strain evidence="2">WM001</strain>
    </source>
</reference>
<comment type="caution">
    <text evidence="2">The sequence shown here is derived from an EMBL/GenBank/DDBJ whole genome shotgun (WGS) entry which is preliminary data.</text>
</comment>
<keyword evidence="3" id="KW-1185">Reference proteome</keyword>
<sequence length="220" mass="25964">MNDEMNDDDDEERRKFKDLIRAKHELEKKNLLKPDSTPEKEIYRYEELIRNKNKKKTKDKGFNTAFCIEVKQDDDKFLPMGKEPVIKIEGAVWREQIREKERKMRREETRIAQERLKIIDKRSRYGDIAKDALSPPTRAYLSPEPYIYSSSPSKHELVPINNRDIGKFSDNYKMQKEGENTKRLIPRSLSRRELSPPPLILNSNRSPFIKKSAVVKGDLT</sequence>
<accession>A0A1R2C6U2</accession>